<evidence type="ECO:0000313" key="2">
    <source>
        <dbReference type="EMBL" id="NIJ58524.1"/>
    </source>
</evidence>
<reference evidence="2 3" key="1">
    <citation type="submission" date="2020-03" db="EMBL/GenBank/DDBJ databases">
        <title>Genomic Encyclopedia of Type Strains, Phase IV (KMG-IV): sequencing the most valuable type-strain genomes for metagenomic binning, comparative biology and taxonomic classification.</title>
        <authorList>
            <person name="Goeker M."/>
        </authorList>
    </citation>
    <scope>NUCLEOTIDE SEQUENCE [LARGE SCALE GENOMIC DNA]</scope>
    <source>
        <strain evidence="2 3">DSM 103870</strain>
    </source>
</reference>
<organism evidence="2 3">
    <name type="scientific">Pseudochelatococcus lubricantis</name>
    <dbReference type="NCBI Taxonomy" id="1538102"/>
    <lineage>
        <taxon>Bacteria</taxon>
        <taxon>Pseudomonadati</taxon>
        <taxon>Pseudomonadota</taxon>
        <taxon>Alphaproteobacteria</taxon>
        <taxon>Hyphomicrobiales</taxon>
        <taxon>Chelatococcaceae</taxon>
        <taxon>Pseudochelatococcus</taxon>
    </lineage>
</organism>
<evidence type="ECO:0008006" key="4">
    <source>
        <dbReference type="Google" id="ProtNLM"/>
    </source>
</evidence>
<name>A0ABX0V351_9HYPH</name>
<sequence length="132" mass="14180">MSTHTHAAGQSASHGLSGHDDTVAVIGMIEDWLAERGQRPGQDWHGLLTTICDRLRQIRENPVMRDDPVVRRVFDDMLAAEGIAGLAAQIDRLGVRAAYIIARLAEAGPIGAARAPSLSSPKKPAGRITLRL</sequence>
<feature type="region of interest" description="Disordered" evidence="1">
    <location>
        <begin position="113"/>
        <end position="132"/>
    </location>
</feature>
<gene>
    <name evidence="2" type="ORF">FHS82_002372</name>
</gene>
<comment type="caution">
    <text evidence="2">The sequence shown here is derived from an EMBL/GenBank/DDBJ whole genome shotgun (WGS) entry which is preliminary data.</text>
</comment>
<keyword evidence="3" id="KW-1185">Reference proteome</keyword>
<accession>A0ABX0V351</accession>
<evidence type="ECO:0000256" key="1">
    <source>
        <dbReference type="SAM" id="MobiDB-lite"/>
    </source>
</evidence>
<dbReference type="Proteomes" id="UP001429580">
    <property type="component" value="Unassembled WGS sequence"/>
</dbReference>
<evidence type="ECO:0000313" key="3">
    <source>
        <dbReference type="Proteomes" id="UP001429580"/>
    </source>
</evidence>
<proteinExistence type="predicted"/>
<dbReference type="EMBL" id="JAASQI010000005">
    <property type="protein sequence ID" value="NIJ58524.1"/>
    <property type="molecule type" value="Genomic_DNA"/>
</dbReference>
<protein>
    <recommendedName>
        <fullName evidence="4">Flagellar protein FliT</fullName>
    </recommendedName>
</protein>
<dbReference type="RefSeq" id="WP_166952940.1">
    <property type="nucleotide sequence ID" value="NZ_JAASQI010000005.1"/>
</dbReference>